<proteinExistence type="predicted"/>
<name>A0A6H1ZVI3_9ZZZZ</name>
<gene>
    <name evidence="1" type="ORF">TM448A02060_0007</name>
    <name evidence="2" type="ORF">TM448B01994_0008</name>
</gene>
<reference evidence="1" key="1">
    <citation type="submission" date="2020-03" db="EMBL/GenBank/DDBJ databases">
        <title>The deep terrestrial virosphere.</title>
        <authorList>
            <person name="Holmfeldt K."/>
            <person name="Nilsson E."/>
            <person name="Simone D."/>
            <person name="Lopez-Fernandez M."/>
            <person name="Wu X."/>
            <person name="de Brujin I."/>
            <person name="Lundin D."/>
            <person name="Andersson A."/>
            <person name="Bertilsson S."/>
            <person name="Dopson M."/>
        </authorList>
    </citation>
    <scope>NUCLEOTIDE SEQUENCE</scope>
    <source>
        <strain evidence="1">TM448A02060</strain>
        <strain evidence="2">TM448B01994</strain>
    </source>
</reference>
<organism evidence="1">
    <name type="scientific">viral metagenome</name>
    <dbReference type="NCBI Taxonomy" id="1070528"/>
    <lineage>
        <taxon>unclassified sequences</taxon>
        <taxon>metagenomes</taxon>
        <taxon>organismal metagenomes</taxon>
    </lineage>
</organism>
<dbReference type="AlphaFoldDB" id="A0A6H1ZVI3"/>
<dbReference type="EMBL" id="MT144250">
    <property type="protein sequence ID" value="QJA51275.1"/>
    <property type="molecule type" value="Genomic_DNA"/>
</dbReference>
<evidence type="ECO:0000313" key="1">
    <source>
        <dbReference type="EMBL" id="QJA51275.1"/>
    </source>
</evidence>
<sequence length="58" mass="6629">MKTTITLGVNTANQLRMFKIKCKVKNLDAVIKLLIKTYRAYKKESLYIDPLGKVGVEK</sequence>
<evidence type="ECO:0000313" key="2">
    <source>
        <dbReference type="EMBL" id="QJI00565.1"/>
    </source>
</evidence>
<accession>A0A6H1ZVI3</accession>
<protein>
    <submittedName>
        <fullName evidence="1">Uncharacterized protein</fullName>
    </submittedName>
</protein>
<dbReference type="EMBL" id="MT144861">
    <property type="protein sequence ID" value="QJI00565.1"/>
    <property type="molecule type" value="Genomic_DNA"/>
</dbReference>